<dbReference type="InterPro" id="IPR001314">
    <property type="entry name" value="Peptidase_S1A"/>
</dbReference>
<gene>
    <name evidence="5" type="ORF">CNX65_30965</name>
</gene>
<dbReference type="PANTHER" id="PTHR24276:SF98">
    <property type="entry name" value="FI18310P1-RELATED"/>
    <property type="match status" value="1"/>
</dbReference>
<dbReference type="SMART" id="SM00020">
    <property type="entry name" value="Tryp_SPc"/>
    <property type="match status" value="1"/>
</dbReference>
<dbReference type="Pfam" id="PF00089">
    <property type="entry name" value="Trypsin"/>
    <property type="match status" value="1"/>
</dbReference>
<evidence type="ECO:0000313" key="6">
    <source>
        <dbReference type="Proteomes" id="UP000218505"/>
    </source>
</evidence>
<feature type="signal peptide" evidence="3">
    <location>
        <begin position="1"/>
        <end position="32"/>
    </location>
</feature>
<dbReference type="PROSITE" id="PS50240">
    <property type="entry name" value="TRYPSIN_DOM"/>
    <property type="match status" value="1"/>
</dbReference>
<keyword evidence="3" id="KW-0732">Signal</keyword>
<evidence type="ECO:0000256" key="1">
    <source>
        <dbReference type="ARBA" id="ARBA00007664"/>
    </source>
</evidence>
<dbReference type="InterPro" id="IPR043504">
    <property type="entry name" value="Peptidase_S1_PA_chymotrypsin"/>
</dbReference>
<dbReference type="AlphaFoldDB" id="A0A290ZDR9"/>
<feature type="domain" description="Peptidase S1" evidence="4">
    <location>
        <begin position="43"/>
        <end position="249"/>
    </location>
</feature>
<protein>
    <submittedName>
        <fullName evidence="5">Trypsin</fullName>
    </submittedName>
</protein>
<evidence type="ECO:0000256" key="2">
    <source>
        <dbReference type="ARBA" id="ARBA00023157"/>
    </source>
</evidence>
<dbReference type="KEGG" id="apre:CNX65_30965"/>
<dbReference type="Gene3D" id="2.40.10.10">
    <property type="entry name" value="Trypsin-like serine proteases"/>
    <property type="match status" value="1"/>
</dbReference>
<dbReference type="SUPFAM" id="SSF50494">
    <property type="entry name" value="Trypsin-like serine proteases"/>
    <property type="match status" value="1"/>
</dbReference>
<comment type="similarity">
    <text evidence="1">Belongs to the peptidase S1 family.</text>
</comment>
<dbReference type="InterPro" id="IPR009003">
    <property type="entry name" value="Peptidase_S1_PA"/>
</dbReference>
<dbReference type="RefSeq" id="WP_096496898.1">
    <property type="nucleotide sequence ID" value="NZ_CP023445.1"/>
</dbReference>
<dbReference type="InterPro" id="IPR050430">
    <property type="entry name" value="Peptidase_S1"/>
</dbReference>
<evidence type="ECO:0000259" key="4">
    <source>
        <dbReference type="PROSITE" id="PS50240"/>
    </source>
</evidence>
<proteinExistence type="inferred from homology"/>
<keyword evidence="6" id="KW-1185">Reference proteome</keyword>
<sequence length="250" mass="25658">MRLPRALSAAISTGAALLAALAVTAIAPAASAAPAPDDLSPAIIGGGTASNAPWAARLFANGRENCSATIIAPTWILTAQHCVASSATYTFRIGSLDQSSGGTVATATQIIQHPSVDLALAKLDRSVTATYSPLGTNAAVVNGQTVQLYGWGATCTNQPEINCQSRYLKVADTRVSTVNGRDYRGGVAISVRRVNGIAAGGDSGGPMFATSPVDGKYYQVGVASTSDRSSVSNYTAVGQYRSWIRQYAGV</sequence>
<dbReference type="GO" id="GO:0004252">
    <property type="term" value="F:serine-type endopeptidase activity"/>
    <property type="evidence" value="ECO:0007669"/>
    <property type="project" value="InterPro"/>
</dbReference>
<evidence type="ECO:0000313" key="5">
    <source>
        <dbReference type="EMBL" id="ATE57171.1"/>
    </source>
</evidence>
<keyword evidence="2" id="KW-1015">Disulfide bond</keyword>
<dbReference type="EMBL" id="CP023445">
    <property type="protein sequence ID" value="ATE57171.1"/>
    <property type="molecule type" value="Genomic_DNA"/>
</dbReference>
<name>A0A290ZDR9_9PSEU</name>
<dbReference type="GO" id="GO:0006508">
    <property type="term" value="P:proteolysis"/>
    <property type="evidence" value="ECO:0007669"/>
    <property type="project" value="InterPro"/>
</dbReference>
<accession>A0A290ZDR9</accession>
<dbReference type="PANTHER" id="PTHR24276">
    <property type="entry name" value="POLYSERASE-RELATED"/>
    <property type="match status" value="1"/>
</dbReference>
<dbReference type="InterPro" id="IPR001254">
    <property type="entry name" value="Trypsin_dom"/>
</dbReference>
<evidence type="ECO:0000256" key="3">
    <source>
        <dbReference type="SAM" id="SignalP"/>
    </source>
</evidence>
<dbReference type="Proteomes" id="UP000218505">
    <property type="component" value="Chromosome"/>
</dbReference>
<dbReference type="PRINTS" id="PR00722">
    <property type="entry name" value="CHYMOTRYPSIN"/>
</dbReference>
<reference evidence="5" key="1">
    <citation type="submission" date="2017-09" db="EMBL/GenBank/DDBJ databases">
        <title>Complete Genome Sequence of ansamitocin-producing Bacterium Actinosynnema pretiosum X47.</title>
        <authorList>
            <person name="Cao G."/>
            <person name="Zong G."/>
            <person name="Zhong C."/>
            <person name="Fu J."/>
        </authorList>
    </citation>
    <scope>NUCLEOTIDE SEQUENCE [LARGE SCALE GENOMIC DNA]</scope>
    <source>
        <strain evidence="5">X47</strain>
    </source>
</reference>
<organism evidence="5 6">
    <name type="scientific">Actinosynnema pretiosum</name>
    <dbReference type="NCBI Taxonomy" id="42197"/>
    <lineage>
        <taxon>Bacteria</taxon>
        <taxon>Bacillati</taxon>
        <taxon>Actinomycetota</taxon>
        <taxon>Actinomycetes</taxon>
        <taxon>Pseudonocardiales</taxon>
        <taxon>Pseudonocardiaceae</taxon>
        <taxon>Actinosynnema</taxon>
    </lineage>
</organism>
<feature type="chain" id="PRO_5012448632" evidence="3">
    <location>
        <begin position="33"/>
        <end position="250"/>
    </location>
</feature>